<comment type="caution">
    <text evidence="4">The sequence shown here is derived from an EMBL/GenBank/DDBJ whole genome shotgun (WGS) entry which is preliminary data.</text>
</comment>
<dbReference type="EMBL" id="JAHUVW010000001">
    <property type="protein sequence ID" value="MBV7673014.1"/>
    <property type="molecule type" value="Genomic_DNA"/>
</dbReference>
<reference evidence="4 5" key="1">
    <citation type="submission" date="2021-07" db="EMBL/GenBank/DDBJ databases">
        <title>Sequencing Streptomyces halstedii LGO-A4 genome an citrus endophytic actinomycete.</title>
        <authorList>
            <person name="Samborskyy M."/>
            <person name="Scott N."/>
            <person name="Deglau R."/>
            <person name="Dickens S."/>
            <person name="Oliveira L.G."/>
        </authorList>
    </citation>
    <scope>NUCLEOTIDE SEQUENCE [LARGE SCALE GENOMIC DNA]</scope>
    <source>
        <strain evidence="4 5">LGO-A4</strain>
    </source>
</reference>
<dbReference type="InterPro" id="IPR015590">
    <property type="entry name" value="Aldehyde_DH_dom"/>
</dbReference>
<evidence type="ECO:0000259" key="3">
    <source>
        <dbReference type="Pfam" id="PF00171"/>
    </source>
</evidence>
<sequence length="531" mass="54879">MPHTLDGAMFIGAERRHGTGPAARSADPRTDRPLEPAYPAGGARDVADACERAARAAVRYRSTTPGERAAFLERIADRIEALGDALVDRAVTESGLPRGRVTGERDRTTGQLRLFADEVRAGEWAEVRVDPAPPLGRRTTGPDLRQRHLAVGPVAVFGASNFPLAFSVAGGDTAAALAAGCPVVVKGHQAHLGTSELVGSAVAGAVQDCGMPEGVFSLLFGAGGDLGQALVADPRIRAVGFTGSQAGGLALMRTAAARPVPIPVYAEMSSVNPVFLLPGALRERAEGLAEGFTGSLTLGAGQFCTNPGLVVASAGEGLDRFVASASAAVARSTAQTMLTSGIHRAYERAVDGLRAEAGVREIATGLPGEGENTATARLLTVGADDFLTNPGLQDEAFGAASTVVVCRDQEQVVQVARALRGQLTATVHHGEGDDPAAAELLPVLEDTAGRVLFDGWPTGVEVSHAMVHGGPFPATSDGRGTSVGTLAMRRFLRPVCYQNLPAGLLPPELSDHNPYGLPRRTDGVRQEGATA</sequence>
<keyword evidence="1" id="KW-0560">Oxidoreductase</keyword>
<dbReference type="Gene3D" id="3.40.309.10">
    <property type="entry name" value="Aldehyde Dehydrogenase, Chain A, domain 2"/>
    <property type="match status" value="1"/>
</dbReference>
<dbReference type="RefSeq" id="WP_228872052.1">
    <property type="nucleotide sequence ID" value="NZ_JAHUVW010000001.1"/>
</dbReference>
<feature type="domain" description="Aldehyde dehydrogenase" evidence="3">
    <location>
        <begin position="27"/>
        <end position="428"/>
    </location>
</feature>
<dbReference type="InterPro" id="IPR050740">
    <property type="entry name" value="Aldehyde_DH_Superfamily"/>
</dbReference>
<dbReference type="Gene3D" id="3.40.605.10">
    <property type="entry name" value="Aldehyde Dehydrogenase, Chain A, domain 1"/>
    <property type="match status" value="1"/>
</dbReference>
<dbReference type="PANTHER" id="PTHR43353:SF3">
    <property type="entry name" value="ALDEHYDE DEHYDROGENASE-RELATED"/>
    <property type="match status" value="1"/>
</dbReference>
<organism evidence="4 5">
    <name type="scientific">Streptomyces halstedii</name>
    <dbReference type="NCBI Taxonomy" id="1944"/>
    <lineage>
        <taxon>Bacteria</taxon>
        <taxon>Bacillati</taxon>
        <taxon>Actinomycetota</taxon>
        <taxon>Actinomycetes</taxon>
        <taxon>Kitasatosporales</taxon>
        <taxon>Streptomycetaceae</taxon>
        <taxon>Streptomyces</taxon>
    </lineage>
</organism>
<dbReference type="CDD" id="cd07129">
    <property type="entry name" value="ALDH_KGSADH"/>
    <property type="match status" value="1"/>
</dbReference>
<proteinExistence type="predicted"/>
<dbReference type="SUPFAM" id="SSF53720">
    <property type="entry name" value="ALDH-like"/>
    <property type="match status" value="1"/>
</dbReference>
<dbReference type="InterPro" id="IPR016162">
    <property type="entry name" value="Ald_DH_N"/>
</dbReference>
<name>A0ABS6TYE3_STRHA</name>
<feature type="region of interest" description="Disordered" evidence="2">
    <location>
        <begin position="11"/>
        <end position="43"/>
    </location>
</feature>
<dbReference type="InterPro" id="IPR016161">
    <property type="entry name" value="Ald_DH/histidinol_DH"/>
</dbReference>
<keyword evidence="5" id="KW-1185">Reference proteome</keyword>
<evidence type="ECO:0000256" key="2">
    <source>
        <dbReference type="SAM" id="MobiDB-lite"/>
    </source>
</evidence>
<dbReference type="PANTHER" id="PTHR43353">
    <property type="entry name" value="SUCCINATE-SEMIALDEHYDE DEHYDROGENASE, MITOCHONDRIAL"/>
    <property type="match status" value="1"/>
</dbReference>
<protein>
    <submittedName>
        <fullName evidence="4">Aldehyde dehydrogenase (NADP(+))</fullName>
    </submittedName>
</protein>
<evidence type="ECO:0000313" key="4">
    <source>
        <dbReference type="EMBL" id="MBV7673014.1"/>
    </source>
</evidence>
<evidence type="ECO:0000313" key="5">
    <source>
        <dbReference type="Proteomes" id="UP000735541"/>
    </source>
</evidence>
<gene>
    <name evidence="4" type="ORF">STHAL_26575</name>
</gene>
<dbReference type="InterPro" id="IPR044151">
    <property type="entry name" value="ALDH_KGSADH"/>
</dbReference>
<evidence type="ECO:0000256" key="1">
    <source>
        <dbReference type="ARBA" id="ARBA00023002"/>
    </source>
</evidence>
<feature type="region of interest" description="Disordered" evidence="2">
    <location>
        <begin position="507"/>
        <end position="531"/>
    </location>
</feature>
<dbReference type="Proteomes" id="UP000735541">
    <property type="component" value="Unassembled WGS sequence"/>
</dbReference>
<dbReference type="InterPro" id="IPR016163">
    <property type="entry name" value="Ald_DH_C"/>
</dbReference>
<dbReference type="Pfam" id="PF00171">
    <property type="entry name" value="Aldedh"/>
    <property type="match status" value="1"/>
</dbReference>
<accession>A0ABS6TYE3</accession>